<feature type="compositionally biased region" description="Polar residues" evidence="13">
    <location>
        <begin position="25"/>
        <end position="36"/>
    </location>
</feature>
<evidence type="ECO:0000313" key="15">
    <source>
        <dbReference type="Proteomes" id="UP000663872"/>
    </source>
</evidence>
<dbReference type="GO" id="GO:0004649">
    <property type="term" value="F:poly(ADP-ribose) glycohydrolase activity"/>
    <property type="evidence" value="ECO:0007669"/>
    <property type="project" value="UniProtKB-EC"/>
</dbReference>
<evidence type="ECO:0000256" key="4">
    <source>
        <dbReference type="ARBA" id="ARBA00041057"/>
    </source>
</evidence>
<dbReference type="PANTHER" id="PTHR16222">
    <property type="entry name" value="ADP-RIBOSYLGLYCOHYDROLASE"/>
    <property type="match status" value="1"/>
</dbReference>
<evidence type="ECO:0000256" key="2">
    <source>
        <dbReference type="ARBA" id="ARBA00012255"/>
    </source>
</evidence>
<feature type="region of interest" description="Disordered" evidence="13">
    <location>
        <begin position="1"/>
        <end position="91"/>
    </location>
</feature>
<feature type="compositionally biased region" description="Low complexity" evidence="13">
    <location>
        <begin position="37"/>
        <end position="53"/>
    </location>
</feature>
<evidence type="ECO:0000256" key="8">
    <source>
        <dbReference type="ARBA" id="ARBA00042850"/>
    </source>
</evidence>
<evidence type="ECO:0000256" key="10">
    <source>
        <dbReference type="ARBA" id="ARBA00043193"/>
    </source>
</evidence>
<organism evidence="14 15">
    <name type="scientific">Rotaria socialis</name>
    <dbReference type="NCBI Taxonomy" id="392032"/>
    <lineage>
        <taxon>Eukaryota</taxon>
        <taxon>Metazoa</taxon>
        <taxon>Spiralia</taxon>
        <taxon>Gnathifera</taxon>
        <taxon>Rotifera</taxon>
        <taxon>Eurotatoria</taxon>
        <taxon>Bdelloidea</taxon>
        <taxon>Philodinida</taxon>
        <taxon>Philodinidae</taxon>
        <taxon>Rotaria</taxon>
    </lineage>
</organism>
<evidence type="ECO:0000256" key="5">
    <source>
        <dbReference type="ARBA" id="ARBA00042398"/>
    </source>
</evidence>
<dbReference type="InterPro" id="IPR005502">
    <property type="entry name" value="Ribosyl_crysJ1"/>
</dbReference>
<dbReference type="Gene3D" id="1.10.4080.10">
    <property type="entry name" value="ADP-ribosylation/Crystallin J1"/>
    <property type="match status" value="1"/>
</dbReference>
<feature type="compositionally biased region" description="Polar residues" evidence="13">
    <location>
        <begin position="1"/>
        <end position="17"/>
    </location>
</feature>
<name>A0A817XNS5_9BILA</name>
<evidence type="ECO:0000256" key="3">
    <source>
        <dbReference type="ARBA" id="ARBA00022801"/>
    </source>
</evidence>
<comment type="similarity">
    <text evidence="1">Belongs to the ADP-ribosylglycohydrolase family.</text>
</comment>
<keyword evidence="12" id="KW-0479">Metal-binding</keyword>
<dbReference type="EMBL" id="CAJNYT010000768">
    <property type="protein sequence ID" value="CAF3370925.1"/>
    <property type="molecule type" value="Genomic_DNA"/>
</dbReference>
<protein>
    <recommendedName>
        <fullName evidence="4">ADP-ribosylhydrolase ARH3</fullName>
        <ecNumber evidence="2">3.2.1.143</ecNumber>
    </recommendedName>
    <alternativeName>
        <fullName evidence="5">ADP-ribose glycohydrolase ARH3</fullName>
    </alternativeName>
    <alternativeName>
        <fullName evidence="6">ADP-ribosylhydrolase 3</fullName>
    </alternativeName>
    <alternativeName>
        <fullName evidence="9">O-acetyl-ADP-ribose deacetylase ARH3</fullName>
    </alternativeName>
    <alternativeName>
        <fullName evidence="10">Poly(ADP-ribose) glycohydrolase ARH3</fullName>
    </alternativeName>
    <alternativeName>
        <fullName evidence="8">[Protein ADP-ribosylarginine] hydrolase-like protein 2</fullName>
    </alternativeName>
    <alternativeName>
        <fullName evidence="7">[Protein ADP-ribosylserine] hydrolase</fullName>
    </alternativeName>
</protein>
<sequence>NTVNVLNTSNSQPTINNKIDEYESMNESVPNTTTKIESSASENNQPENSEPEAMNNNEEMSKDKPNTGEDNNQSETQTPMDTSPPLSDATREMSGTVNVKNTNHVASVNDIPIDCSNTDASAPTIDWFNLQFHDKERTIVKKPDQLENEMDEPNGSISDEILNRIQGSMIGMALGDALGAHVEFRPHQFLVDTPVTDLESGGTWGLNKGQFTDDTSMALCLANSLVACRDFKPYDQLVRYKWWHQFGYMSSTGHCFDIGAATSQSLREFERRQKRYANEFKISFTDMDNLSDRTLLEKFDIYCSEDGVAGNGALMRLAPVPLFFYRYPPIAVENSGISGQITHGDRKAYDACRYYGALIVAALHGYAKEQLLDDEFYSKHTEWFRNNPLHPDIESIAKGSYKKDGYNAGIRGKGYIVAALEAALWAFWSDDNSFEKGALAAVNLGDDTDTTAAIYGQLAGAHYGYRKLPERWLQHAYAKTFMEKLSKWIAYEGESWQERVEPTVSQLSMSNI</sequence>
<feature type="compositionally biased region" description="Polar residues" evidence="13">
    <location>
        <begin position="68"/>
        <end position="85"/>
    </location>
</feature>
<dbReference type="AlphaFoldDB" id="A0A817XNS5"/>
<dbReference type="PANTHER" id="PTHR16222:SF24">
    <property type="entry name" value="ADP-RIBOSYLHYDROLASE ARH3"/>
    <property type="match status" value="1"/>
</dbReference>
<evidence type="ECO:0000313" key="14">
    <source>
        <dbReference type="EMBL" id="CAF3370925.1"/>
    </source>
</evidence>
<feature type="binding site" evidence="12">
    <location>
        <position position="447"/>
    </location>
    <ligand>
        <name>Mg(2+)</name>
        <dbReference type="ChEBI" id="CHEBI:18420"/>
        <label>1</label>
    </ligand>
</feature>
<dbReference type="EC" id="3.2.1.143" evidence="2"/>
<feature type="binding site" evidence="12">
    <location>
        <position position="449"/>
    </location>
    <ligand>
        <name>Mg(2+)</name>
        <dbReference type="ChEBI" id="CHEBI:18420"/>
        <label>1</label>
    </ligand>
</feature>
<feature type="binding site" evidence="12">
    <location>
        <position position="214"/>
    </location>
    <ligand>
        <name>Mg(2+)</name>
        <dbReference type="ChEBI" id="CHEBI:18420"/>
        <label>1</label>
    </ligand>
</feature>
<feature type="non-terminal residue" evidence="14">
    <location>
        <position position="1"/>
    </location>
</feature>
<evidence type="ECO:0000256" key="12">
    <source>
        <dbReference type="PIRSR" id="PIRSR605502-1"/>
    </source>
</evidence>
<feature type="binding site" evidence="12">
    <location>
        <position position="450"/>
    </location>
    <ligand>
        <name>Mg(2+)</name>
        <dbReference type="ChEBI" id="CHEBI:18420"/>
        <label>1</label>
    </ligand>
</feature>
<dbReference type="SUPFAM" id="SSF101478">
    <property type="entry name" value="ADP-ribosylglycohydrolase"/>
    <property type="match status" value="1"/>
</dbReference>
<keyword evidence="12" id="KW-0460">Magnesium</keyword>
<comment type="catalytic activity">
    <reaction evidence="11">
        <text>alpha-NAD(+) + H2O = ADP-D-ribose + nicotinamide + H(+)</text>
        <dbReference type="Rhea" id="RHEA:68792"/>
        <dbReference type="ChEBI" id="CHEBI:15377"/>
        <dbReference type="ChEBI" id="CHEBI:15378"/>
        <dbReference type="ChEBI" id="CHEBI:17154"/>
        <dbReference type="ChEBI" id="CHEBI:57967"/>
        <dbReference type="ChEBI" id="CHEBI:77017"/>
    </reaction>
</comment>
<evidence type="ECO:0000256" key="7">
    <source>
        <dbReference type="ARBA" id="ARBA00042722"/>
    </source>
</evidence>
<evidence type="ECO:0000256" key="9">
    <source>
        <dbReference type="ARBA" id="ARBA00043187"/>
    </source>
</evidence>
<evidence type="ECO:0000256" key="11">
    <source>
        <dbReference type="ARBA" id="ARBA00049015"/>
    </source>
</evidence>
<keyword evidence="3" id="KW-0378">Hydrolase</keyword>
<dbReference type="InterPro" id="IPR050792">
    <property type="entry name" value="ADP-ribosylglycohydrolase"/>
</dbReference>
<dbReference type="Proteomes" id="UP000663872">
    <property type="component" value="Unassembled WGS sequence"/>
</dbReference>
<reference evidence="14" key="1">
    <citation type="submission" date="2021-02" db="EMBL/GenBank/DDBJ databases">
        <authorList>
            <person name="Nowell W R."/>
        </authorList>
    </citation>
    <scope>NUCLEOTIDE SEQUENCE</scope>
</reference>
<dbReference type="GO" id="GO:0046872">
    <property type="term" value="F:metal ion binding"/>
    <property type="evidence" value="ECO:0007669"/>
    <property type="project" value="UniProtKB-KW"/>
</dbReference>
<accession>A0A817XNS5</accession>
<evidence type="ECO:0000256" key="6">
    <source>
        <dbReference type="ARBA" id="ARBA00042471"/>
    </source>
</evidence>
<feature type="binding site" evidence="12">
    <location>
        <position position="212"/>
    </location>
    <ligand>
        <name>Mg(2+)</name>
        <dbReference type="ChEBI" id="CHEBI:18420"/>
        <label>1</label>
    </ligand>
</feature>
<feature type="binding site" evidence="12">
    <location>
        <position position="213"/>
    </location>
    <ligand>
        <name>Mg(2+)</name>
        <dbReference type="ChEBI" id="CHEBI:18420"/>
        <label>1</label>
    </ligand>
</feature>
<dbReference type="InterPro" id="IPR036705">
    <property type="entry name" value="Ribosyl_crysJ1_sf"/>
</dbReference>
<evidence type="ECO:0000256" key="1">
    <source>
        <dbReference type="ARBA" id="ARBA00010702"/>
    </source>
</evidence>
<evidence type="ECO:0000256" key="13">
    <source>
        <dbReference type="SAM" id="MobiDB-lite"/>
    </source>
</evidence>
<gene>
    <name evidence="14" type="ORF">GRG538_LOCUS7286</name>
</gene>
<dbReference type="Pfam" id="PF03747">
    <property type="entry name" value="ADP_ribosyl_GH"/>
    <property type="match status" value="1"/>
</dbReference>
<comment type="caution">
    <text evidence="14">The sequence shown here is derived from an EMBL/GenBank/DDBJ whole genome shotgun (WGS) entry which is preliminary data.</text>
</comment>
<proteinExistence type="inferred from homology"/>
<comment type="cofactor">
    <cofactor evidence="12">
        <name>Mg(2+)</name>
        <dbReference type="ChEBI" id="CHEBI:18420"/>
    </cofactor>
    <text evidence="12">Binds 2 magnesium ions per subunit.</text>
</comment>